<dbReference type="InterPro" id="IPR023393">
    <property type="entry name" value="START-like_dom_sf"/>
</dbReference>
<dbReference type="Gene3D" id="3.30.530.20">
    <property type="match status" value="1"/>
</dbReference>
<name>A0A7W4Z0S2_9ACTN</name>
<reference evidence="1 2" key="1">
    <citation type="submission" date="2020-08" db="EMBL/GenBank/DDBJ databases">
        <title>Sequencing the genomes of 1000 actinobacteria strains.</title>
        <authorList>
            <person name="Klenk H.-P."/>
        </authorList>
    </citation>
    <scope>NUCLEOTIDE SEQUENCE [LARGE SCALE GENOMIC DNA]</scope>
    <source>
        <strain evidence="1 2">DSM 105498</strain>
    </source>
</reference>
<dbReference type="EMBL" id="JACHWR010000002">
    <property type="protein sequence ID" value="MBB3042604.1"/>
    <property type="molecule type" value="Genomic_DNA"/>
</dbReference>
<evidence type="ECO:0000313" key="1">
    <source>
        <dbReference type="EMBL" id="MBB3042604.1"/>
    </source>
</evidence>
<evidence type="ECO:0000313" key="2">
    <source>
        <dbReference type="Proteomes" id="UP000589626"/>
    </source>
</evidence>
<dbReference type="Proteomes" id="UP000589626">
    <property type="component" value="Unassembled WGS sequence"/>
</dbReference>
<gene>
    <name evidence="1" type="ORF">FHU40_002422</name>
</gene>
<dbReference type="InterPro" id="IPR010419">
    <property type="entry name" value="CO_DH_gsu"/>
</dbReference>
<dbReference type="AlphaFoldDB" id="A0A7W4Z0S2"/>
<organism evidence="1 2">
    <name type="scientific">Nocardioides soli</name>
    <dbReference type="NCBI Taxonomy" id="1036020"/>
    <lineage>
        <taxon>Bacteria</taxon>
        <taxon>Bacillati</taxon>
        <taxon>Actinomycetota</taxon>
        <taxon>Actinomycetes</taxon>
        <taxon>Propionibacteriales</taxon>
        <taxon>Nocardioidaceae</taxon>
        <taxon>Nocardioides</taxon>
    </lineage>
</organism>
<keyword evidence="2" id="KW-1185">Reference proteome</keyword>
<dbReference type="RefSeq" id="WP_183592554.1">
    <property type="nucleotide sequence ID" value="NZ_JACHWR010000002.1"/>
</dbReference>
<dbReference type="SUPFAM" id="SSF55961">
    <property type="entry name" value="Bet v1-like"/>
    <property type="match status" value="1"/>
</dbReference>
<protein>
    <submittedName>
        <fullName evidence="1">Carbon monoxide dehydrogenase subunit G</fullName>
    </submittedName>
</protein>
<dbReference type="Pfam" id="PF06240">
    <property type="entry name" value="COXG"/>
    <property type="match status" value="1"/>
</dbReference>
<proteinExistence type="predicted"/>
<comment type="caution">
    <text evidence="1">The sequence shown here is derived from an EMBL/GenBank/DDBJ whole genome shotgun (WGS) entry which is preliminary data.</text>
</comment>
<sequence>MAEFDFEQTVQVNGTPDEVWSLITDVPRLVGWISVLHDATTVEELAHYRAVMQDKVGMFKLKADLDIRVTEKTEGQRIVVHAEGEDRQVGSRIVIDATVTMSPGESATGVTVAGRYGISGSAATLGSSTIRRKGDKIVQEFFTNLGKDAA</sequence>
<accession>A0A7W4Z0S2</accession>